<sequence>MDEFYDVAKAKDTIQTLSEESAKTNKYHLSRIIKEGTQMMNVSLQKDDDNFVWRLVKGVAEESEELVFACTGVICEADLLPVIRSPGIGRDKTFMLSQSVMLTGLGCPAFDEAITTLQEIRLTGEREFKNGMLDKWTPSTYRGFPVFTVSNRYFRTAKEGGQYEAITFDKDVDPVGILQWLAKTDVAHTEDNVVQYFKANIDDEGKRRYQRARPQLFRIGDVIEVQCSIIIFKARGARHRMKLVLRAITMLDCNMTLALYAQNLQILQPSPYTNSSFIQLLPPKQTPDLISSSQLFSHNSDEYLNATTRISFQNSDYSAIILLPPPEKTPDLNL</sequence>
<protein>
    <submittedName>
        <fullName evidence="1">Uncharacterized protein</fullName>
    </submittedName>
</protein>
<gene>
    <name evidence="1" type="ORF">IW261DRAFT_1568742</name>
</gene>
<keyword evidence="2" id="KW-1185">Reference proteome</keyword>
<organism evidence="1 2">
    <name type="scientific">Armillaria novae-zelandiae</name>
    <dbReference type="NCBI Taxonomy" id="153914"/>
    <lineage>
        <taxon>Eukaryota</taxon>
        <taxon>Fungi</taxon>
        <taxon>Dikarya</taxon>
        <taxon>Basidiomycota</taxon>
        <taxon>Agaricomycotina</taxon>
        <taxon>Agaricomycetes</taxon>
        <taxon>Agaricomycetidae</taxon>
        <taxon>Agaricales</taxon>
        <taxon>Marasmiineae</taxon>
        <taxon>Physalacriaceae</taxon>
        <taxon>Armillaria</taxon>
    </lineage>
</organism>
<name>A0AA39UD80_9AGAR</name>
<comment type="caution">
    <text evidence="1">The sequence shown here is derived from an EMBL/GenBank/DDBJ whole genome shotgun (WGS) entry which is preliminary data.</text>
</comment>
<dbReference type="AlphaFoldDB" id="A0AA39UD80"/>
<evidence type="ECO:0000313" key="1">
    <source>
        <dbReference type="EMBL" id="KAK0474390.1"/>
    </source>
</evidence>
<accession>A0AA39UD80</accession>
<evidence type="ECO:0000313" key="2">
    <source>
        <dbReference type="Proteomes" id="UP001175227"/>
    </source>
</evidence>
<dbReference type="EMBL" id="JAUEPR010000027">
    <property type="protein sequence ID" value="KAK0474390.1"/>
    <property type="molecule type" value="Genomic_DNA"/>
</dbReference>
<reference evidence="1" key="1">
    <citation type="submission" date="2023-06" db="EMBL/GenBank/DDBJ databases">
        <authorList>
            <consortium name="Lawrence Berkeley National Laboratory"/>
            <person name="Ahrendt S."/>
            <person name="Sahu N."/>
            <person name="Indic B."/>
            <person name="Wong-Bajracharya J."/>
            <person name="Merenyi Z."/>
            <person name="Ke H.-M."/>
            <person name="Monk M."/>
            <person name="Kocsube S."/>
            <person name="Drula E."/>
            <person name="Lipzen A."/>
            <person name="Balint B."/>
            <person name="Henrissat B."/>
            <person name="Andreopoulos B."/>
            <person name="Martin F.M."/>
            <person name="Harder C.B."/>
            <person name="Rigling D."/>
            <person name="Ford K.L."/>
            <person name="Foster G.D."/>
            <person name="Pangilinan J."/>
            <person name="Papanicolaou A."/>
            <person name="Barry K."/>
            <person name="LaButti K."/>
            <person name="Viragh M."/>
            <person name="Koriabine M."/>
            <person name="Yan M."/>
            <person name="Riley R."/>
            <person name="Champramary S."/>
            <person name="Plett K.L."/>
            <person name="Tsai I.J."/>
            <person name="Slot J."/>
            <person name="Sipos G."/>
            <person name="Plett J."/>
            <person name="Nagy L.G."/>
            <person name="Grigoriev I.V."/>
        </authorList>
    </citation>
    <scope>NUCLEOTIDE SEQUENCE</scope>
    <source>
        <strain evidence="1">ICMP 16352</strain>
    </source>
</reference>
<proteinExistence type="predicted"/>
<dbReference type="Proteomes" id="UP001175227">
    <property type="component" value="Unassembled WGS sequence"/>
</dbReference>